<dbReference type="Gene3D" id="3.30.420.40">
    <property type="match status" value="2"/>
</dbReference>
<dbReference type="Proteomes" id="UP000000310">
    <property type="component" value="Chromosome"/>
</dbReference>
<dbReference type="AlphaFoldDB" id="F0S8A1"/>
<reference evidence="3" key="2">
    <citation type="submission" date="2011-02" db="EMBL/GenBank/DDBJ databases">
        <title>The complete genome of Pedobacter saltans DSM 12145.</title>
        <authorList>
            <consortium name="US DOE Joint Genome Institute (JGI-PGF)"/>
            <person name="Lucas S."/>
            <person name="Copeland A."/>
            <person name="Lapidus A."/>
            <person name="Bruce D."/>
            <person name="Goodwin L."/>
            <person name="Pitluck S."/>
            <person name="Kyrpides N."/>
            <person name="Mavromatis K."/>
            <person name="Pagani I."/>
            <person name="Ivanova N."/>
            <person name="Ovchinnikova G."/>
            <person name="Lu M."/>
            <person name="Detter J.C."/>
            <person name="Han C."/>
            <person name="Land M."/>
            <person name="Hauser L."/>
            <person name="Markowitz V."/>
            <person name="Cheng J.-F."/>
            <person name="Hugenholtz P."/>
            <person name="Woyke T."/>
            <person name="Wu D."/>
            <person name="Tindall B."/>
            <person name="Pomrenke H.G."/>
            <person name="Brambilla E."/>
            <person name="Klenk H.-P."/>
            <person name="Eisen J.A."/>
        </authorList>
    </citation>
    <scope>NUCLEOTIDE SEQUENCE [LARGE SCALE GENOMIC DNA]</scope>
    <source>
        <strain evidence="3">ATCC 51119 / DSM 12145 / JCM 21818 / LMG 10337 / NBRC 100064 / NCIMB 13643</strain>
    </source>
</reference>
<reference evidence="2 3" key="1">
    <citation type="journal article" date="2011" name="Stand. Genomic Sci.">
        <title>Complete genome sequence of the gliding, heparinolytic Pedobacter saltans type strain (113).</title>
        <authorList>
            <person name="Liolios K."/>
            <person name="Sikorski J."/>
            <person name="Lu M."/>
            <person name="Nolan M."/>
            <person name="Lapidus A."/>
            <person name="Lucas S."/>
            <person name="Hammon N."/>
            <person name="Deshpande S."/>
            <person name="Cheng J.F."/>
            <person name="Tapia R."/>
            <person name="Han C."/>
            <person name="Goodwin L."/>
            <person name="Pitluck S."/>
            <person name="Huntemann M."/>
            <person name="Ivanova N."/>
            <person name="Pagani I."/>
            <person name="Mavromatis K."/>
            <person name="Ovchinikova G."/>
            <person name="Pati A."/>
            <person name="Chen A."/>
            <person name="Palaniappan K."/>
            <person name="Land M."/>
            <person name="Hauser L."/>
            <person name="Brambilla E.M."/>
            <person name="Kotsyurbenko O."/>
            <person name="Rohde M."/>
            <person name="Tindall B.J."/>
            <person name="Abt B."/>
            <person name="Goker M."/>
            <person name="Detter J.C."/>
            <person name="Woyke T."/>
            <person name="Bristow J."/>
            <person name="Eisen J.A."/>
            <person name="Markowitz V."/>
            <person name="Hugenholtz P."/>
            <person name="Klenk H.P."/>
            <person name="Kyrpides N.C."/>
        </authorList>
    </citation>
    <scope>NUCLEOTIDE SEQUENCE [LARGE SCALE GENOMIC DNA]</scope>
    <source>
        <strain evidence="3">ATCC 51119 / DSM 12145 / JCM 21818 / LMG 10337 / NBRC 100064 / NCIMB 13643</strain>
    </source>
</reference>
<protein>
    <submittedName>
        <fullName evidence="2">ROK family protein</fullName>
    </submittedName>
</protein>
<sequence>MYLVKDFYSIGIDVGGSSLKCGLVDYKGKVIYSFLMPLANIETADDVVTLINAAIRKCINKSANHILGVGIGFPGIVNNNIVIGGADNLPGFINYPLGDVISKSTGLLVVVDNDANMMAWGEKNYGAGRNATDAVFLTIGTGIGGSLIVNNELYGGYQNQGAEMGHVIINFNGKTCSCGSKGCLEAYASTSALIDDYFDLKGEKVNGKRIVESYLSGEEQAEKALNLHFDYLAAGITGFINVFSPQKVIIGGGISEAGEFYINEIRNRVAKLAMPATISNTQIVRAQLGNNAGMLGCVANVFSKLKNQLEHI</sequence>
<dbReference type="STRING" id="762903.Pedsa_1808"/>
<evidence type="ECO:0000313" key="3">
    <source>
        <dbReference type="Proteomes" id="UP000000310"/>
    </source>
</evidence>
<accession>F0S8A1</accession>
<dbReference type="InterPro" id="IPR043129">
    <property type="entry name" value="ATPase_NBD"/>
</dbReference>
<dbReference type="PANTHER" id="PTHR18964">
    <property type="entry name" value="ROK (REPRESSOR, ORF, KINASE) FAMILY"/>
    <property type="match status" value="1"/>
</dbReference>
<evidence type="ECO:0000256" key="1">
    <source>
        <dbReference type="ARBA" id="ARBA00006479"/>
    </source>
</evidence>
<dbReference type="CDD" id="cd24068">
    <property type="entry name" value="ASKHA_NBD_ROK_FnNanK-like"/>
    <property type="match status" value="1"/>
</dbReference>
<dbReference type="eggNOG" id="COG1940">
    <property type="taxonomic scope" value="Bacteria"/>
</dbReference>
<keyword evidence="3" id="KW-1185">Reference proteome</keyword>
<dbReference type="PANTHER" id="PTHR18964:SF149">
    <property type="entry name" value="BIFUNCTIONAL UDP-N-ACETYLGLUCOSAMINE 2-EPIMERASE_N-ACETYLMANNOSAMINE KINASE"/>
    <property type="match status" value="1"/>
</dbReference>
<evidence type="ECO:0000313" key="2">
    <source>
        <dbReference type="EMBL" id="ADY52363.1"/>
    </source>
</evidence>
<dbReference type="EMBL" id="CP002545">
    <property type="protein sequence ID" value="ADY52363.1"/>
    <property type="molecule type" value="Genomic_DNA"/>
</dbReference>
<dbReference type="HOGENOM" id="CLU_036604_0_2_10"/>
<organism evidence="2 3">
    <name type="scientific">Pseudopedobacter saltans (strain ATCC 51119 / DSM 12145 / JCM 21818 / CCUG 39354 / LMG 10337 / NBRC 100064 / NCIMB 13643)</name>
    <name type="common">Pedobacter saltans</name>
    <dbReference type="NCBI Taxonomy" id="762903"/>
    <lineage>
        <taxon>Bacteria</taxon>
        <taxon>Pseudomonadati</taxon>
        <taxon>Bacteroidota</taxon>
        <taxon>Sphingobacteriia</taxon>
        <taxon>Sphingobacteriales</taxon>
        <taxon>Sphingobacteriaceae</taxon>
        <taxon>Pseudopedobacter</taxon>
    </lineage>
</organism>
<dbReference type="KEGG" id="psn:Pedsa_1808"/>
<gene>
    <name evidence="2" type="ordered locus">Pedsa_1808</name>
</gene>
<name>F0S8A1_PSESL</name>
<proteinExistence type="inferred from homology"/>
<dbReference type="SUPFAM" id="SSF53067">
    <property type="entry name" value="Actin-like ATPase domain"/>
    <property type="match status" value="1"/>
</dbReference>
<comment type="similarity">
    <text evidence="1">Belongs to the ROK (NagC/XylR) family.</text>
</comment>
<dbReference type="InterPro" id="IPR000600">
    <property type="entry name" value="ROK"/>
</dbReference>
<dbReference type="RefSeq" id="WP_013632853.1">
    <property type="nucleotide sequence ID" value="NC_015177.1"/>
</dbReference>
<dbReference type="Pfam" id="PF00480">
    <property type="entry name" value="ROK"/>
    <property type="match status" value="1"/>
</dbReference>